<accession>A0A383CP62</accession>
<name>A0A383CP62_9ZZZZ</name>
<proteinExistence type="predicted"/>
<protein>
    <submittedName>
        <fullName evidence="1">Uncharacterized protein</fullName>
    </submittedName>
</protein>
<sequence length="64" mass="6988">MNSIDIKSFIIGILLTATVFLSTGWQTGVQKVEITRFPGFGNGIKADVKITDFPYDAVRVKTAP</sequence>
<dbReference type="EMBL" id="UINC01210393">
    <property type="protein sequence ID" value="SVE33833.1"/>
    <property type="molecule type" value="Genomic_DNA"/>
</dbReference>
<organism evidence="1">
    <name type="scientific">marine metagenome</name>
    <dbReference type="NCBI Taxonomy" id="408172"/>
    <lineage>
        <taxon>unclassified sequences</taxon>
        <taxon>metagenomes</taxon>
        <taxon>ecological metagenomes</taxon>
    </lineage>
</organism>
<evidence type="ECO:0000313" key="1">
    <source>
        <dbReference type="EMBL" id="SVE33833.1"/>
    </source>
</evidence>
<gene>
    <name evidence="1" type="ORF">METZ01_LOCUS486687</name>
</gene>
<reference evidence="1" key="1">
    <citation type="submission" date="2018-05" db="EMBL/GenBank/DDBJ databases">
        <authorList>
            <person name="Lanie J.A."/>
            <person name="Ng W.-L."/>
            <person name="Kazmierczak K.M."/>
            <person name="Andrzejewski T.M."/>
            <person name="Davidsen T.M."/>
            <person name="Wayne K.J."/>
            <person name="Tettelin H."/>
            <person name="Glass J.I."/>
            <person name="Rusch D."/>
            <person name="Podicherti R."/>
            <person name="Tsui H.-C.T."/>
            <person name="Winkler M.E."/>
        </authorList>
    </citation>
    <scope>NUCLEOTIDE SEQUENCE</scope>
</reference>
<dbReference type="AlphaFoldDB" id="A0A383CP62"/>